<keyword evidence="1" id="KW-0175">Coiled coil</keyword>
<evidence type="ECO:0000313" key="2">
    <source>
        <dbReference type="EMBL" id="KAF9993057.1"/>
    </source>
</evidence>
<dbReference type="AlphaFoldDB" id="A0A9P6MD14"/>
<accession>A0A9P6MD14</accession>
<gene>
    <name evidence="2" type="ORF">BGZ65_011478</name>
</gene>
<sequence>MGEQSTQKINNILERVQQTQQQMEDVLQKIQQTDQQQLQHQKQIDDIMQQAHQMSQQMHERSQDNHQIREEAKQCLKQSSQLQRQEFDRLMIIKSHAQALLIRSFQELPIPRLFIVLPNADLRSQRRVQVNSLQFRLYYLCECGDHTMNENSKGLHEIHMAEHPGYEVDNHNEFFNKYGSYLLTMMYMVKYGAVAAGRVVPSLQNLKIAKEINMDRTRLRQLVDDTLSYLEDTLNNNYTDLTANWELDLTELAQLKSYLKVKDEMV</sequence>
<evidence type="ECO:0000256" key="1">
    <source>
        <dbReference type="SAM" id="Coils"/>
    </source>
</evidence>
<dbReference type="OrthoDB" id="2395959at2759"/>
<name>A0A9P6MD14_9FUNG</name>
<reference evidence="2" key="1">
    <citation type="journal article" date="2020" name="Fungal Divers.">
        <title>Resolving the Mortierellaceae phylogeny through synthesis of multi-gene phylogenetics and phylogenomics.</title>
        <authorList>
            <person name="Vandepol N."/>
            <person name="Liber J."/>
            <person name="Desiro A."/>
            <person name="Na H."/>
            <person name="Kennedy M."/>
            <person name="Barry K."/>
            <person name="Grigoriev I.V."/>
            <person name="Miller A.N."/>
            <person name="O'Donnell K."/>
            <person name="Stajich J.E."/>
            <person name="Bonito G."/>
        </authorList>
    </citation>
    <scope>NUCLEOTIDE SEQUENCE</scope>
    <source>
        <strain evidence="2">MES-2147</strain>
    </source>
</reference>
<keyword evidence="3" id="KW-1185">Reference proteome</keyword>
<comment type="caution">
    <text evidence="2">The sequence shown here is derived from an EMBL/GenBank/DDBJ whole genome shotgun (WGS) entry which is preliminary data.</text>
</comment>
<dbReference type="Proteomes" id="UP000749646">
    <property type="component" value="Unassembled WGS sequence"/>
</dbReference>
<organism evidence="2 3">
    <name type="scientific">Modicella reniformis</name>
    <dbReference type="NCBI Taxonomy" id="1440133"/>
    <lineage>
        <taxon>Eukaryota</taxon>
        <taxon>Fungi</taxon>
        <taxon>Fungi incertae sedis</taxon>
        <taxon>Mucoromycota</taxon>
        <taxon>Mortierellomycotina</taxon>
        <taxon>Mortierellomycetes</taxon>
        <taxon>Mortierellales</taxon>
        <taxon>Mortierellaceae</taxon>
        <taxon>Modicella</taxon>
    </lineage>
</organism>
<feature type="coiled-coil region" evidence="1">
    <location>
        <begin position="9"/>
        <end position="36"/>
    </location>
</feature>
<proteinExistence type="predicted"/>
<dbReference type="EMBL" id="JAAAHW010001963">
    <property type="protein sequence ID" value="KAF9993057.1"/>
    <property type="molecule type" value="Genomic_DNA"/>
</dbReference>
<protein>
    <submittedName>
        <fullName evidence="2">Uncharacterized protein</fullName>
    </submittedName>
</protein>
<evidence type="ECO:0000313" key="3">
    <source>
        <dbReference type="Proteomes" id="UP000749646"/>
    </source>
</evidence>
<feature type="non-terminal residue" evidence="2">
    <location>
        <position position="266"/>
    </location>
</feature>